<dbReference type="Proteomes" id="UP000886523">
    <property type="component" value="Unassembled WGS sequence"/>
</dbReference>
<proteinExistence type="predicted"/>
<evidence type="ECO:0000313" key="2">
    <source>
        <dbReference type="EMBL" id="KAF9505554.1"/>
    </source>
</evidence>
<dbReference type="AlphaFoldDB" id="A0A9P6DNS5"/>
<dbReference type="EMBL" id="MU129147">
    <property type="protein sequence ID" value="KAF9505554.1"/>
    <property type="molecule type" value="Genomic_DNA"/>
</dbReference>
<organism evidence="2 3">
    <name type="scientific">Hydnum rufescens UP504</name>
    <dbReference type="NCBI Taxonomy" id="1448309"/>
    <lineage>
        <taxon>Eukaryota</taxon>
        <taxon>Fungi</taxon>
        <taxon>Dikarya</taxon>
        <taxon>Basidiomycota</taxon>
        <taxon>Agaricomycotina</taxon>
        <taxon>Agaricomycetes</taxon>
        <taxon>Cantharellales</taxon>
        <taxon>Hydnaceae</taxon>
        <taxon>Hydnum</taxon>
    </lineage>
</organism>
<feature type="compositionally biased region" description="Polar residues" evidence="1">
    <location>
        <begin position="78"/>
        <end position="100"/>
    </location>
</feature>
<protein>
    <submittedName>
        <fullName evidence="2">Uncharacterized protein</fullName>
    </submittedName>
</protein>
<evidence type="ECO:0000313" key="3">
    <source>
        <dbReference type="Proteomes" id="UP000886523"/>
    </source>
</evidence>
<accession>A0A9P6DNS5</accession>
<evidence type="ECO:0000256" key="1">
    <source>
        <dbReference type="SAM" id="MobiDB-lite"/>
    </source>
</evidence>
<feature type="compositionally biased region" description="Polar residues" evidence="1">
    <location>
        <begin position="9"/>
        <end position="20"/>
    </location>
</feature>
<keyword evidence="3" id="KW-1185">Reference proteome</keyword>
<sequence>MNDDLPKTPCQTRPTQMTKTTHPRMHQMNHTPAVVGYRPDLYQQNGHPPNPPPLPRKQHHEAKPTQNDPTPRTHINHIHSTGCGNSLRSQWPTPTSQSISLLPDSKPVQAIRKLVTPPNENMGPWVISV</sequence>
<comment type="caution">
    <text evidence="2">The sequence shown here is derived from an EMBL/GenBank/DDBJ whole genome shotgun (WGS) entry which is preliminary data.</text>
</comment>
<gene>
    <name evidence="2" type="ORF">BS47DRAFT_1367994</name>
</gene>
<feature type="region of interest" description="Disordered" evidence="1">
    <location>
        <begin position="1"/>
        <end position="101"/>
    </location>
</feature>
<reference evidence="2" key="1">
    <citation type="journal article" date="2020" name="Nat. Commun.">
        <title>Large-scale genome sequencing of mycorrhizal fungi provides insights into the early evolution of symbiotic traits.</title>
        <authorList>
            <person name="Miyauchi S."/>
            <person name="Kiss E."/>
            <person name="Kuo A."/>
            <person name="Drula E."/>
            <person name="Kohler A."/>
            <person name="Sanchez-Garcia M."/>
            <person name="Morin E."/>
            <person name="Andreopoulos B."/>
            <person name="Barry K.W."/>
            <person name="Bonito G."/>
            <person name="Buee M."/>
            <person name="Carver A."/>
            <person name="Chen C."/>
            <person name="Cichocki N."/>
            <person name="Clum A."/>
            <person name="Culley D."/>
            <person name="Crous P.W."/>
            <person name="Fauchery L."/>
            <person name="Girlanda M."/>
            <person name="Hayes R.D."/>
            <person name="Keri Z."/>
            <person name="LaButti K."/>
            <person name="Lipzen A."/>
            <person name="Lombard V."/>
            <person name="Magnuson J."/>
            <person name="Maillard F."/>
            <person name="Murat C."/>
            <person name="Nolan M."/>
            <person name="Ohm R.A."/>
            <person name="Pangilinan J."/>
            <person name="Pereira M.F."/>
            <person name="Perotto S."/>
            <person name="Peter M."/>
            <person name="Pfister S."/>
            <person name="Riley R."/>
            <person name="Sitrit Y."/>
            <person name="Stielow J.B."/>
            <person name="Szollosi G."/>
            <person name="Zifcakova L."/>
            <person name="Stursova M."/>
            <person name="Spatafora J.W."/>
            <person name="Tedersoo L."/>
            <person name="Vaario L.M."/>
            <person name="Yamada A."/>
            <person name="Yan M."/>
            <person name="Wang P."/>
            <person name="Xu J."/>
            <person name="Bruns T."/>
            <person name="Baldrian P."/>
            <person name="Vilgalys R."/>
            <person name="Dunand C."/>
            <person name="Henrissat B."/>
            <person name="Grigoriev I.V."/>
            <person name="Hibbett D."/>
            <person name="Nagy L.G."/>
            <person name="Martin F.M."/>
        </authorList>
    </citation>
    <scope>NUCLEOTIDE SEQUENCE</scope>
    <source>
        <strain evidence="2">UP504</strain>
    </source>
</reference>
<name>A0A9P6DNS5_9AGAM</name>